<dbReference type="AlphaFoldDB" id="A0A1G2P3Z0"/>
<name>A0A1G2P3Z0_9BACT</name>
<dbReference type="EMBL" id="MHSK01000015">
    <property type="protein sequence ID" value="OHA42281.1"/>
    <property type="molecule type" value="Genomic_DNA"/>
</dbReference>
<accession>A0A1G2P3Z0</accession>
<comment type="caution">
    <text evidence="1">The sequence shown here is derived from an EMBL/GenBank/DDBJ whole genome shotgun (WGS) entry which is preliminary data.</text>
</comment>
<organism evidence="1 2">
    <name type="scientific">Candidatus Taylorbacteria bacterium RIFCSPLOWO2_12_FULL_43_20</name>
    <dbReference type="NCBI Taxonomy" id="1802332"/>
    <lineage>
        <taxon>Bacteria</taxon>
        <taxon>Candidatus Tayloriibacteriota</taxon>
    </lineage>
</organism>
<sequence length="146" mass="16793">MLEKREICVIETGNREVAAVFVHRPGEYRVISWERSERIGIIKEKILELEKWTMSFGTGVLATWSGCDFAKFFLEFGIFSGNGFVLDIRTFWLTLSLNPETIVPASVLEFGASPLQRAKKLAEIMEHLIELRRKLSEHAHRSKLKL</sequence>
<reference evidence="1 2" key="1">
    <citation type="journal article" date="2016" name="Nat. Commun.">
        <title>Thousands of microbial genomes shed light on interconnected biogeochemical processes in an aquifer system.</title>
        <authorList>
            <person name="Anantharaman K."/>
            <person name="Brown C.T."/>
            <person name="Hug L.A."/>
            <person name="Sharon I."/>
            <person name="Castelle C.J."/>
            <person name="Probst A.J."/>
            <person name="Thomas B.C."/>
            <person name="Singh A."/>
            <person name="Wilkins M.J."/>
            <person name="Karaoz U."/>
            <person name="Brodie E.L."/>
            <person name="Williams K.H."/>
            <person name="Hubbard S.S."/>
            <person name="Banfield J.F."/>
        </authorList>
    </citation>
    <scope>NUCLEOTIDE SEQUENCE [LARGE SCALE GENOMIC DNA]</scope>
</reference>
<dbReference type="Proteomes" id="UP000177269">
    <property type="component" value="Unassembled WGS sequence"/>
</dbReference>
<proteinExistence type="predicted"/>
<gene>
    <name evidence="1" type="ORF">A3G52_03745</name>
</gene>
<evidence type="ECO:0000313" key="1">
    <source>
        <dbReference type="EMBL" id="OHA42281.1"/>
    </source>
</evidence>
<protein>
    <submittedName>
        <fullName evidence="1">Uncharacterized protein</fullName>
    </submittedName>
</protein>
<evidence type="ECO:0000313" key="2">
    <source>
        <dbReference type="Proteomes" id="UP000177269"/>
    </source>
</evidence>